<dbReference type="PROSITE" id="PS50086">
    <property type="entry name" value="TBC_RABGAP"/>
    <property type="match status" value="1"/>
</dbReference>
<dbReference type="InterPro" id="IPR035969">
    <property type="entry name" value="Rab-GAP_TBC_sf"/>
</dbReference>
<evidence type="ECO:0000256" key="9">
    <source>
        <dbReference type="PROSITE-ProRule" id="PRU00042"/>
    </source>
</evidence>
<feature type="compositionally biased region" description="Low complexity" evidence="11">
    <location>
        <begin position="1827"/>
        <end position="1839"/>
    </location>
</feature>
<evidence type="ECO:0000256" key="5">
    <source>
        <dbReference type="ARBA" id="ARBA00022737"/>
    </source>
</evidence>
<feature type="region of interest" description="Disordered" evidence="11">
    <location>
        <begin position="1641"/>
        <end position="1669"/>
    </location>
</feature>
<evidence type="ECO:0000256" key="3">
    <source>
        <dbReference type="ARBA" id="ARBA00022553"/>
    </source>
</evidence>
<feature type="domain" description="C2H2-type" evidence="13">
    <location>
        <begin position="291"/>
        <end position="320"/>
    </location>
</feature>
<dbReference type="Pfam" id="PF00096">
    <property type="entry name" value="zf-C2H2"/>
    <property type="match status" value="6"/>
</dbReference>
<dbReference type="SMART" id="SM00355">
    <property type="entry name" value="ZnF_C2H2"/>
    <property type="match status" value="6"/>
</dbReference>
<dbReference type="InterPro" id="IPR013087">
    <property type="entry name" value="Znf_C2H2_type"/>
</dbReference>
<dbReference type="Gene3D" id="1.10.472.80">
    <property type="entry name" value="Ypt/Rab-GAP domain of gyp1p, domain 3"/>
    <property type="match status" value="1"/>
</dbReference>
<dbReference type="EMBL" id="CM014080">
    <property type="protein sequence ID" value="TKS68137.1"/>
    <property type="molecule type" value="Genomic_DNA"/>
</dbReference>
<dbReference type="InterPro" id="IPR007998">
    <property type="entry name" value="DUF719"/>
</dbReference>
<dbReference type="GO" id="GO:0005634">
    <property type="term" value="C:nucleus"/>
    <property type="evidence" value="ECO:0007669"/>
    <property type="project" value="UniProtKB-SubCell"/>
</dbReference>
<dbReference type="PROSITE" id="PS00028">
    <property type="entry name" value="ZINC_FINGER_C2H2_1"/>
    <property type="match status" value="6"/>
</dbReference>
<keyword evidence="6 9" id="KW-0863">Zinc-finger</keyword>
<evidence type="ECO:0000256" key="8">
    <source>
        <dbReference type="ARBA" id="ARBA00023242"/>
    </source>
</evidence>
<evidence type="ECO:0000256" key="2">
    <source>
        <dbReference type="ARBA" id="ARBA00006903"/>
    </source>
</evidence>
<keyword evidence="3" id="KW-0597">Phosphoprotein</keyword>
<dbReference type="Pfam" id="PF05334">
    <property type="entry name" value="DUF719"/>
    <property type="match status" value="2"/>
</dbReference>
<feature type="region of interest" description="Disordered" evidence="11">
    <location>
        <begin position="2012"/>
        <end position="2041"/>
    </location>
</feature>
<feature type="domain" description="C2H2-type" evidence="13">
    <location>
        <begin position="1767"/>
        <end position="1796"/>
    </location>
</feature>
<keyword evidence="4" id="KW-0479">Metal-binding</keyword>
<evidence type="ECO:0000256" key="11">
    <source>
        <dbReference type="SAM" id="MobiDB-lite"/>
    </source>
</evidence>
<accession>A0A4U5U220</accession>
<keyword evidence="7" id="KW-0862">Zinc</keyword>
<reference evidence="14 15" key="1">
    <citation type="submission" date="2019-01" db="EMBL/GenBank/DDBJ databases">
        <title>Genome Assembly of Collichthys lucidus.</title>
        <authorList>
            <person name="Cai M."/>
            <person name="Xiao S."/>
        </authorList>
    </citation>
    <scope>NUCLEOTIDE SEQUENCE [LARGE SCALE GENOMIC DNA]</scope>
    <source>
        <strain evidence="14">JT15FE1705JMU</strain>
        <tissue evidence="14">Muscle</tissue>
    </source>
</reference>
<feature type="compositionally biased region" description="Low complexity" evidence="11">
    <location>
        <begin position="877"/>
        <end position="888"/>
    </location>
</feature>
<gene>
    <name evidence="14" type="ORF">D9C73_002198</name>
</gene>
<dbReference type="PANTHER" id="PTHR12842">
    <property type="entry name" value="FI01459P"/>
    <property type="match status" value="1"/>
</dbReference>
<feature type="region of interest" description="Disordered" evidence="11">
    <location>
        <begin position="810"/>
        <end position="971"/>
    </location>
</feature>
<dbReference type="Pfam" id="PF23436">
    <property type="entry name" value="RabGap-TBC_2"/>
    <property type="match status" value="1"/>
</dbReference>
<dbReference type="FunFam" id="3.30.160.60:FF:000021">
    <property type="entry name" value="Basic krueppel-like factor 3"/>
    <property type="match status" value="2"/>
</dbReference>
<dbReference type="SUPFAM" id="SSF47923">
    <property type="entry name" value="Ypt/Rab-GAP domain of gyp1p"/>
    <property type="match status" value="2"/>
</dbReference>
<sequence length="2133" mass="236411">MDTCQTLSQRVHLRNKTVSPSLAYAAMLMYDYPLKTDMETSFYPSLVKAPESYGVIFSHPAHLYHPTHMHAFTQSQTPSNPTHTQLEPVDLSVSKRSSSTSTSSSPPCSSASSPSSSRSSPSSPYSTASRASPRSSPSHPLPPTTPSLPYHTMVSPLLSSGSGVIQGSGVMVSPVVVPFPVLYPSPLLHQSIMVSQPSSDDDHHRRRAAKTVHSTKPPELRGDAHEMHKPIKTEPHPELAHKLHGCQEMKSSVIRISHEYGSNNPSVIVHPRTQHPLPAESPDTLKKRRIHRCDFSGCNKVYTKSSHLKAHRRTHTGEKPYKCMWEGCTWKFARSDELTRHFRKHTGVKPFQCPDCERSFSRSDHLALHKKRHLLITMSQAAPSAADPSADTSPPTEPPQTDPGSCQDVLEALAPPSAALQPPLIPESVLPQSTEEKTTEDTTTTAETSEGPTPAEKPPAEGQVIECDQPVSLEPEPAEEDEEMLKEAKEKERARLGNQPISAPTAHYGILFDDYQGLSHLEALEILSNESEVKVGNECEERVQAFLSSLMEEEQEEVKKELIFIKDIFIKRGEEEKEGEEEEEKEEGEGQTKDNGDLSSQLDCSTPLSADGEEFVSVLTELLFELHVAATPDKLNKAVYLSSVGSLAEVTARSIEQLHKVAELILHGQDLEKPARDQAHILTRLTCAMCKEVECLAQKFSDMLLLVGGRRKAEELNPLVDSVLTEGSNSTNYIQNAFQLLLPVLQISHIQSQHCLHPSKTKLELQKHLATLDNQEQASVFENTMRARPKSDQEENELVMASLRSLYEERQRSHQHTLSGDSKQVCEEAASAPVEAQQQQSSSRQRLEQFKSRAKRSLTESLEGIWKGSSKARAQRDNSVGSDSGSSVCTLNSSQDQPCLDDPLPASPQLRPTSPLRCHNSTGDLKRLDSSLPLSPSSSSLPGDPQPQGFRRRASTFSHPPTPSSAEYSPVHALTLTPQDPTAATKPKLVRHYSVSTDTPHQSNDVAALSTPTVAHGVGESPLRSHRHSWRQQIFLRVATPQKSTETSASESDLQNKRLKLDYEEITPCLKEVTLVWEKMLGTPGRAKVKFDTEAIHAAVAQGVPRQHRGEIWKFLSEQYLLRQTVPSRPPTNHTPYKELLKQLTSQQHAILIDLGRTFPTHPYFQAQLGSGQLSLYNLLKAYSLLDPEIQMYQLSRLLHDYHRDLYSHLEQQEIGPSLYATPWFLTAFASHFPLGFVARVFDMLFLQGSEVIFKVALSLLGSHKPLILQHESLESIVDFIKTTLPNLGLVQMEKTINQVCEMDVSKQLQAYEVDLESRVEALAQSEVRLKEQVSALEGEKQQLQSTVTRLQDLLSSLSIHTTTTTTEEHALTPSHSERHAAAAKRLRSYLLIVWCSRRMRFLKVIVYDYTRAQPFSLLAFLNLLEGANEPINQPAGRVRAACLGCFCVCKTTMIEALAGIFKKCTCKDQLIQFTVLANSEVTITKSFYPSLVKAPESYGVIFSHPAHLYHPTHMHAFTQSQTPSNPTHTQLEPVDLSVSKRSSSTSTSSSPPCSSASSPSSSRSSPSSPYSTASRASPRSSPSHPLPPTTPSLPYHTMVSPLLSSGSGVIQGSGVMVSPVVVPFPVLYPSPLLHQSIMVSQPSSDDDHHRRRAAKTVHSTKPPELRGDAHEMHKPIKTEPHPELAHKLHGCQEMKSSVIRISHEYGSNNPSVIVHPRTQHPLPAESPDTLKKRRIHRCDFSGCNKVYTKSSHLKAHRRTHTGEKPYKCMWEGCTWKFARSDELTRHFRKHTGVKPFQCPDCERSFSRSDHLALHKKRHLLITMSQAAPSAADPSADRSPPTEPPQTDPGSCQDVLEALAPPSAALQPPLIPESVLPQSTEDTTTEDTTTAETSEAPTPAVKPPAEGQVIECDQPVSLEPEPAEEDEEMLKEAKEKERARLGNQPISAPTAHYGILFDDYQGLSHLEALEILSNESEVKVQAFLSSLMEEEQEEVKKELIFIKDIFIKRGEEEKEGEEEEEKEEGEGQTKDNGDLSSQLDCSTPLSADGEEFVSVLTELLFELHVAATPDKLNKGRRKAEELNPLVDSVLTEGSNSTNYIQNAFQLLLPVLQISHIQSQHCRSTTEPAAQTQQ</sequence>
<protein>
    <submittedName>
        <fullName evidence="14">TBC1 domain family member 1</fullName>
    </submittedName>
</protein>
<feature type="region of interest" description="Disordered" evidence="11">
    <location>
        <begin position="195"/>
        <end position="223"/>
    </location>
</feature>
<evidence type="ECO:0000259" key="12">
    <source>
        <dbReference type="PROSITE" id="PS50086"/>
    </source>
</evidence>
<feature type="compositionally biased region" description="Low complexity" evidence="11">
    <location>
        <begin position="1538"/>
        <end position="1584"/>
    </location>
</feature>
<evidence type="ECO:0000259" key="13">
    <source>
        <dbReference type="PROSITE" id="PS50157"/>
    </source>
</evidence>
<feature type="compositionally biased region" description="Acidic residues" evidence="11">
    <location>
        <begin position="576"/>
        <end position="587"/>
    </location>
</feature>
<dbReference type="CDD" id="cd21577">
    <property type="entry name" value="KLF3_N"/>
    <property type="match status" value="2"/>
</dbReference>
<keyword evidence="10" id="KW-0175">Coiled coil</keyword>
<dbReference type="Gene3D" id="3.30.160.60">
    <property type="entry name" value="Classic Zinc Finger"/>
    <property type="match status" value="6"/>
</dbReference>
<feature type="compositionally biased region" description="Low complexity" evidence="11">
    <location>
        <begin position="410"/>
        <end position="422"/>
    </location>
</feature>
<dbReference type="STRING" id="240159.A0A4U5U220"/>
<proteinExistence type="inferred from homology"/>
<keyword evidence="15" id="KW-1185">Reference proteome</keyword>
<evidence type="ECO:0000313" key="15">
    <source>
        <dbReference type="Proteomes" id="UP000298787"/>
    </source>
</evidence>
<comment type="similarity">
    <text evidence="2">Belongs to the FAM114 family.</text>
</comment>
<keyword evidence="8" id="KW-0539">Nucleus</keyword>
<dbReference type="Proteomes" id="UP000298787">
    <property type="component" value="Chromosome 3"/>
</dbReference>
<feature type="compositionally biased region" description="Polar residues" evidence="11">
    <location>
        <begin position="955"/>
        <end position="967"/>
    </location>
</feature>
<name>A0A4U5U220_COLLU</name>
<feature type="compositionally biased region" description="Polar residues" evidence="11">
    <location>
        <begin position="72"/>
        <end position="85"/>
    </location>
</feature>
<feature type="region of interest" description="Disordered" evidence="11">
    <location>
        <begin position="574"/>
        <end position="603"/>
    </location>
</feature>
<comment type="subcellular location">
    <subcellularLocation>
        <location evidence="1">Nucleus</location>
    </subcellularLocation>
</comment>
<feature type="region of interest" description="Disordered" evidence="11">
    <location>
        <begin position="1827"/>
        <end position="1907"/>
    </location>
</feature>
<keyword evidence="5" id="KW-0677">Repeat</keyword>
<feature type="compositionally biased region" description="Polar residues" evidence="11">
    <location>
        <begin position="1518"/>
        <end position="1531"/>
    </location>
</feature>
<evidence type="ECO:0000256" key="1">
    <source>
        <dbReference type="ARBA" id="ARBA00004123"/>
    </source>
</evidence>
<feature type="compositionally biased region" description="Low complexity" evidence="11">
    <location>
        <begin position="930"/>
        <end position="949"/>
    </location>
</feature>
<feature type="region of interest" description="Disordered" evidence="11">
    <location>
        <begin position="72"/>
        <end position="148"/>
    </location>
</feature>
<dbReference type="InterPro" id="IPR036236">
    <property type="entry name" value="Znf_C2H2_sf"/>
</dbReference>
<feature type="domain" description="C2H2-type" evidence="13">
    <location>
        <begin position="351"/>
        <end position="373"/>
    </location>
</feature>
<evidence type="ECO:0000256" key="6">
    <source>
        <dbReference type="ARBA" id="ARBA00022771"/>
    </source>
</evidence>
<dbReference type="GO" id="GO:0008270">
    <property type="term" value="F:zinc ion binding"/>
    <property type="evidence" value="ECO:0007669"/>
    <property type="project" value="UniProtKB-KW"/>
</dbReference>
<evidence type="ECO:0000256" key="7">
    <source>
        <dbReference type="ARBA" id="ARBA00022833"/>
    </source>
</evidence>
<organism evidence="14 15">
    <name type="scientific">Collichthys lucidus</name>
    <name type="common">Big head croaker</name>
    <name type="synonym">Sciaena lucida</name>
    <dbReference type="NCBI Taxonomy" id="240159"/>
    <lineage>
        <taxon>Eukaryota</taxon>
        <taxon>Metazoa</taxon>
        <taxon>Chordata</taxon>
        <taxon>Craniata</taxon>
        <taxon>Vertebrata</taxon>
        <taxon>Euteleostomi</taxon>
        <taxon>Actinopterygii</taxon>
        <taxon>Neopterygii</taxon>
        <taxon>Teleostei</taxon>
        <taxon>Neoteleostei</taxon>
        <taxon>Acanthomorphata</taxon>
        <taxon>Eupercaria</taxon>
        <taxon>Sciaenidae</taxon>
        <taxon>Collichthys</taxon>
    </lineage>
</organism>
<feature type="compositionally biased region" description="Low complexity" evidence="11">
    <location>
        <begin position="441"/>
        <end position="454"/>
    </location>
</feature>
<feature type="compositionally biased region" description="Low complexity" evidence="11">
    <location>
        <begin position="92"/>
        <end position="138"/>
    </location>
</feature>
<evidence type="ECO:0000256" key="10">
    <source>
        <dbReference type="SAM" id="Coils"/>
    </source>
</evidence>
<feature type="compositionally biased region" description="Low complexity" evidence="11">
    <location>
        <begin position="381"/>
        <end position="394"/>
    </location>
</feature>
<feature type="domain" description="C2H2-type" evidence="13">
    <location>
        <begin position="1737"/>
        <end position="1766"/>
    </location>
</feature>
<dbReference type="Gene3D" id="1.10.10.2750">
    <property type="match status" value="1"/>
</dbReference>
<evidence type="ECO:0000256" key="4">
    <source>
        <dbReference type="ARBA" id="ARBA00022723"/>
    </source>
</evidence>
<dbReference type="FunFam" id="1.10.10.2750:FF:000002">
    <property type="entry name" value="TBC1 domain family member 4"/>
    <property type="match status" value="1"/>
</dbReference>
<evidence type="ECO:0000313" key="14">
    <source>
        <dbReference type="EMBL" id="TKS68137.1"/>
    </source>
</evidence>
<feature type="compositionally biased region" description="Low complexity" evidence="11">
    <location>
        <begin position="1879"/>
        <end position="1899"/>
    </location>
</feature>
<feature type="region of interest" description="Disordered" evidence="11">
    <location>
        <begin position="1518"/>
        <end position="1594"/>
    </location>
</feature>
<dbReference type="SMART" id="SM00164">
    <property type="entry name" value="TBC"/>
    <property type="match status" value="1"/>
</dbReference>
<dbReference type="InterPro" id="IPR000195">
    <property type="entry name" value="Rab-GAP-TBC_dom"/>
</dbReference>
<feature type="domain" description="C2H2-type" evidence="13">
    <location>
        <begin position="321"/>
        <end position="350"/>
    </location>
</feature>
<feature type="region of interest" description="Disordered" evidence="11">
    <location>
        <begin position="381"/>
        <end position="462"/>
    </location>
</feature>
<feature type="domain" description="Rab-GAP TBC" evidence="12">
    <location>
        <begin position="1103"/>
        <end position="1249"/>
    </location>
</feature>
<feature type="compositionally biased region" description="Acidic residues" evidence="11">
    <location>
        <begin position="2013"/>
        <end position="2024"/>
    </location>
</feature>
<dbReference type="SUPFAM" id="SSF57667">
    <property type="entry name" value="beta-beta-alpha zinc fingers"/>
    <property type="match status" value="4"/>
</dbReference>
<feature type="coiled-coil region" evidence="10">
    <location>
        <begin position="1320"/>
        <end position="1354"/>
    </location>
</feature>
<feature type="domain" description="C2H2-type" evidence="13">
    <location>
        <begin position="1797"/>
        <end position="1819"/>
    </location>
</feature>
<dbReference type="FunFam" id="3.30.160.60:FF:000624">
    <property type="entry name" value="zinc finger protein 697"/>
    <property type="match status" value="2"/>
</dbReference>
<dbReference type="PROSITE" id="PS50157">
    <property type="entry name" value="ZINC_FINGER_C2H2_2"/>
    <property type="match status" value="6"/>
</dbReference>
<dbReference type="FunFam" id="3.30.160.60:FF:000018">
    <property type="entry name" value="Krueppel-like factor 15"/>
    <property type="match status" value="2"/>
</dbReference>
<dbReference type="PANTHER" id="PTHR12842:SF4">
    <property type="entry name" value="PROTEIN NOXP20"/>
    <property type="match status" value="1"/>
</dbReference>
<feature type="compositionally biased region" description="Low complexity" evidence="11">
    <location>
        <begin position="1856"/>
        <end position="1868"/>
    </location>
</feature>